<keyword evidence="3 6" id="KW-0326">Glycosidase</keyword>
<dbReference type="InterPro" id="IPR018120">
    <property type="entry name" value="Glyco_hydro_1_AS"/>
</dbReference>
<dbReference type="PRINTS" id="PR00131">
    <property type="entry name" value="GLHYDRLASE1"/>
</dbReference>
<dbReference type="RefSeq" id="WP_238316104.1">
    <property type="nucleotide sequence ID" value="NZ_BQKV01000020.1"/>
</dbReference>
<gene>
    <name evidence="7" type="primary">bglA_2</name>
    <name evidence="7" type="ORF">JCM17207_04770</name>
</gene>
<dbReference type="FunFam" id="3.20.20.80:FF:000004">
    <property type="entry name" value="Beta-glucosidase 6-phospho-beta-glucosidase"/>
    <property type="match status" value="1"/>
</dbReference>
<dbReference type="PROSITE" id="PS00572">
    <property type="entry name" value="GLYCOSYL_HYDROL_F1_1"/>
    <property type="match status" value="1"/>
</dbReference>
<dbReference type="EMBL" id="BQKV01000020">
    <property type="protein sequence ID" value="GJN63852.1"/>
    <property type="molecule type" value="Genomic_DNA"/>
</dbReference>
<dbReference type="PROSITE" id="PS00653">
    <property type="entry name" value="GLYCOSYL_HYDROL_F1_2"/>
    <property type="match status" value="1"/>
</dbReference>
<protein>
    <submittedName>
        <fullName evidence="7">Beta-glucosidase</fullName>
    </submittedName>
</protein>
<keyword evidence="8" id="KW-1185">Reference proteome</keyword>
<reference evidence="7" key="1">
    <citation type="journal article" date="2022" name="Int. J. Syst. Evol. Microbiol.">
        <title>Genome-based, phenotypic and chemotaxonomic classification of Faecalibacterium strains: proposal of three novel species Faecalibacterium duncaniae sp. nov., Faecalibacterium hattorii sp. nov. and Faecalibacterium gallinarum sp. nov. .</title>
        <authorList>
            <person name="Sakamoto M."/>
            <person name="Sakurai N."/>
            <person name="Tanno H."/>
            <person name="Iino T."/>
            <person name="Ohkuma M."/>
            <person name="Endo A."/>
        </authorList>
    </citation>
    <scope>NUCLEOTIDE SEQUENCE</scope>
    <source>
        <strain evidence="7">JCM 17207</strain>
    </source>
</reference>
<accession>A0AA37IYC0</accession>
<evidence type="ECO:0000256" key="1">
    <source>
        <dbReference type="ARBA" id="ARBA00010838"/>
    </source>
</evidence>
<keyword evidence="2 6" id="KW-0378">Hydrolase</keyword>
<dbReference type="InterPro" id="IPR033132">
    <property type="entry name" value="GH_1_N_CS"/>
</dbReference>
<dbReference type="GO" id="GO:0005829">
    <property type="term" value="C:cytosol"/>
    <property type="evidence" value="ECO:0007669"/>
    <property type="project" value="TreeGrafter"/>
</dbReference>
<evidence type="ECO:0000313" key="8">
    <source>
        <dbReference type="Proteomes" id="UP001055185"/>
    </source>
</evidence>
<evidence type="ECO:0000256" key="3">
    <source>
        <dbReference type="ARBA" id="ARBA00023295"/>
    </source>
</evidence>
<comment type="caution">
    <text evidence="7">The sequence shown here is derived from an EMBL/GenBank/DDBJ whole genome shotgun (WGS) entry which is preliminary data.</text>
</comment>
<evidence type="ECO:0000256" key="2">
    <source>
        <dbReference type="ARBA" id="ARBA00022801"/>
    </source>
</evidence>
<dbReference type="InterPro" id="IPR001360">
    <property type="entry name" value="Glyco_hydro_1"/>
</dbReference>
<dbReference type="SUPFAM" id="SSF51445">
    <property type="entry name" value="(Trans)glycosidases"/>
    <property type="match status" value="1"/>
</dbReference>
<evidence type="ECO:0000313" key="7">
    <source>
        <dbReference type="EMBL" id="GJN63852.1"/>
    </source>
</evidence>
<evidence type="ECO:0000256" key="4">
    <source>
        <dbReference type="PROSITE-ProRule" id="PRU10055"/>
    </source>
</evidence>
<dbReference type="InterPro" id="IPR017853">
    <property type="entry name" value="GH"/>
</dbReference>
<name>A0AA37IYC0_9FIRM</name>
<dbReference type="GO" id="GO:0016052">
    <property type="term" value="P:carbohydrate catabolic process"/>
    <property type="evidence" value="ECO:0007669"/>
    <property type="project" value="TreeGrafter"/>
</dbReference>
<evidence type="ECO:0000256" key="6">
    <source>
        <dbReference type="RuleBase" id="RU004468"/>
    </source>
</evidence>
<dbReference type="Proteomes" id="UP001055185">
    <property type="component" value="Unassembled WGS sequence"/>
</dbReference>
<dbReference type="PANTHER" id="PTHR10353:SF122">
    <property type="entry name" value="6-PHOSPHO-BETA-GLUCOSIDASE ASCB-RELATED"/>
    <property type="match status" value="1"/>
</dbReference>
<dbReference type="GO" id="GO:0008422">
    <property type="term" value="F:beta-glucosidase activity"/>
    <property type="evidence" value="ECO:0007669"/>
    <property type="project" value="TreeGrafter"/>
</dbReference>
<dbReference type="Gene3D" id="3.20.20.80">
    <property type="entry name" value="Glycosidases"/>
    <property type="match status" value="1"/>
</dbReference>
<organism evidence="7 8">
    <name type="scientific">Faecalibacterium gallinarum</name>
    <dbReference type="NCBI Taxonomy" id="2903556"/>
    <lineage>
        <taxon>Bacteria</taxon>
        <taxon>Bacillati</taxon>
        <taxon>Bacillota</taxon>
        <taxon>Clostridia</taxon>
        <taxon>Eubacteriales</taxon>
        <taxon>Oscillospiraceae</taxon>
        <taxon>Faecalibacterium</taxon>
    </lineage>
</organism>
<dbReference type="AlphaFoldDB" id="A0AA37IYC0"/>
<dbReference type="Pfam" id="PF00232">
    <property type="entry name" value="Glyco_hydro_1"/>
    <property type="match status" value="1"/>
</dbReference>
<evidence type="ECO:0000256" key="5">
    <source>
        <dbReference type="RuleBase" id="RU003690"/>
    </source>
</evidence>
<feature type="active site" description="Nucleophile" evidence="4">
    <location>
        <position position="383"/>
    </location>
</feature>
<comment type="similarity">
    <text evidence="1 5">Belongs to the glycosyl hydrolase 1 family.</text>
</comment>
<dbReference type="PANTHER" id="PTHR10353">
    <property type="entry name" value="GLYCOSYL HYDROLASE"/>
    <property type="match status" value="1"/>
</dbReference>
<sequence>MSKFPKGFLWGGATAANQCEGGWQADGKGIGVPDTMTGGTVSTPRMFYKEIRPDIYYPSHESIDMYHRYLDDIKLFGEMGFKCYRLSINWTRLFPNGDELEPNPKGVAFYRSIFEALKAEGITPLVTLSHYEFPYNLCLKWNGWADRRTIDCFVRYAETCFKEYGDIVKLWLTFNEINMGLMDHIGLFSTGVMPEQEPCVAISFGGEESHAHKQTRYRALHNQFVASAKVVQLAHAMDPEFKIGCMIAGSCVYPLTCNPDDILAAQREMYKGNYYCGDVMVRGAYGAMAKRILKEEQIDLDIQPGDEEILKKGTVDFYSFSYYSSNCATGAPQEAEATGNLSVGAKNPYLKASDWGWTIDPKGLRYYCNELYNRYQKPLFIVENGLGAADVLEEDKSVHDSYRIDYMRQHMEQMAEAIEDGVELMGYTCWGCIDLVSAGTGEMKKRYGMIYVDKNNDGSGTLDRYRKDSFYWYKKVIASNGEDLA</sequence>
<proteinExistence type="inferred from homology"/>